<dbReference type="Proteomes" id="UP001239111">
    <property type="component" value="Chromosome 4"/>
</dbReference>
<reference evidence="1" key="1">
    <citation type="submission" date="2023-04" db="EMBL/GenBank/DDBJ databases">
        <title>A chromosome-level genome assembly of the parasitoid wasp Eretmocerus hayati.</title>
        <authorList>
            <person name="Zhong Y."/>
            <person name="Liu S."/>
            <person name="Liu Y."/>
        </authorList>
    </citation>
    <scope>NUCLEOTIDE SEQUENCE</scope>
    <source>
        <strain evidence="1">ZJU_SS_LIU_2023</strain>
    </source>
</reference>
<comment type="caution">
    <text evidence="1">The sequence shown here is derived from an EMBL/GenBank/DDBJ whole genome shotgun (WGS) entry which is preliminary data.</text>
</comment>
<gene>
    <name evidence="1" type="ORF">QAD02_007151</name>
</gene>
<dbReference type="EMBL" id="CM056744">
    <property type="protein sequence ID" value="KAJ8665489.1"/>
    <property type="molecule type" value="Genomic_DNA"/>
</dbReference>
<proteinExistence type="predicted"/>
<protein>
    <submittedName>
        <fullName evidence="1">Uncharacterized protein</fullName>
    </submittedName>
</protein>
<keyword evidence="2" id="KW-1185">Reference proteome</keyword>
<accession>A0ACC2N366</accession>
<name>A0ACC2N366_9HYME</name>
<evidence type="ECO:0000313" key="1">
    <source>
        <dbReference type="EMBL" id="KAJ8665489.1"/>
    </source>
</evidence>
<organism evidence="1 2">
    <name type="scientific">Eretmocerus hayati</name>
    <dbReference type="NCBI Taxonomy" id="131215"/>
    <lineage>
        <taxon>Eukaryota</taxon>
        <taxon>Metazoa</taxon>
        <taxon>Ecdysozoa</taxon>
        <taxon>Arthropoda</taxon>
        <taxon>Hexapoda</taxon>
        <taxon>Insecta</taxon>
        <taxon>Pterygota</taxon>
        <taxon>Neoptera</taxon>
        <taxon>Endopterygota</taxon>
        <taxon>Hymenoptera</taxon>
        <taxon>Apocrita</taxon>
        <taxon>Proctotrupomorpha</taxon>
        <taxon>Chalcidoidea</taxon>
        <taxon>Aphelinidae</taxon>
        <taxon>Aphelininae</taxon>
        <taxon>Eretmocerus</taxon>
    </lineage>
</organism>
<sequence length="378" mass="41344">MDRKLANRLGVARISANIALKGFNKNDSIVLVTGKVDRLEIRCGKNVHILRDVLIVKDLALPMQILSSQLSDYCKNVTGIEIAPYKSVLDLLIGQNNGQLIVSREVIEIRNSGFMIPRCLLGLTLHGSNLVEPNFSSEFCTNISEVELENLRSLDDLMKEYFSFESIGCVECASLAHLICVPTAKGSSSNYKCPSCVLKNSAQERLASSPVNSIFSLPADLSGVPRRRIHSAGNLSPSSSIASLPLSGVSPNSSNTGSGSKRLASPPSPSVARDSKLHRCDTHTNELSEALCTSSADTSLESIDSQINMGSKNNDEAPPPYFAQFLERFDRRMDGVDNNIQQLDAKMSERVDRIEGQLMNIQQDALFKIMHSSIQLKF</sequence>
<evidence type="ECO:0000313" key="2">
    <source>
        <dbReference type="Proteomes" id="UP001239111"/>
    </source>
</evidence>